<feature type="transmembrane region" description="Helical" evidence="2">
    <location>
        <begin position="85"/>
        <end position="106"/>
    </location>
</feature>
<evidence type="ECO:0000313" key="4">
    <source>
        <dbReference type="Proteomes" id="UP000607645"/>
    </source>
</evidence>
<feature type="transmembrane region" description="Helical" evidence="2">
    <location>
        <begin position="45"/>
        <end position="65"/>
    </location>
</feature>
<gene>
    <name evidence="3" type="ORF">H8S62_11435</name>
</gene>
<feature type="transmembrane region" description="Helical" evidence="2">
    <location>
        <begin position="112"/>
        <end position="131"/>
    </location>
</feature>
<evidence type="ECO:0000256" key="2">
    <source>
        <dbReference type="SAM" id="Phobius"/>
    </source>
</evidence>
<proteinExistence type="predicted"/>
<feature type="transmembrane region" description="Helical" evidence="2">
    <location>
        <begin position="301"/>
        <end position="321"/>
    </location>
</feature>
<protein>
    <submittedName>
        <fullName evidence="3">Multidrug resistance efflux transporter family protein</fullName>
    </submittedName>
</protein>
<keyword evidence="2" id="KW-0812">Transmembrane</keyword>
<dbReference type="EMBL" id="JACOPQ010000008">
    <property type="protein sequence ID" value="MBC5737616.1"/>
    <property type="molecule type" value="Genomic_DNA"/>
</dbReference>
<evidence type="ECO:0000313" key="3">
    <source>
        <dbReference type="EMBL" id="MBC5737616.1"/>
    </source>
</evidence>
<feature type="region of interest" description="Disordered" evidence="1">
    <location>
        <begin position="327"/>
        <end position="347"/>
    </location>
</feature>
<dbReference type="Pfam" id="PF13536">
    <property type="entry name" value="EmrE"/>
    <property type="match status" value="1"/>
</dbReference>
<feature type="transmembrane region" description="Helical" evidence="2">
    <location>
        <begin position="272"/>
        <end position="295"/>
    </location>
</feature>
<dbReference type="Proteomes" id="UP000607645">
    <property type="component" value="Unassembled WGS sequence"/>
</dbReference>
<keyword evidence="2" id="KW-0472">Membrane</keyword>
<name>A0A8J6MDE9_9FIRM</name>
<sequence>MNETTDRISSKTGKQAFLLGLLGAVFFSFAYIFNNLMSNQGGSWVWTACLRYLLIFPILLVVVLVRRTLGKTLAVLKKSPGKWVLWSTVGFGGFFVPITFASAYGPSWLVSGTYQFTIFAGALLTPLFWVVKQTPQGPVRERGKIPLRLFPAFAVILIGIFLLQIEHAQNTDLSSVFLFSLPVLISAFAYPLGNRKLMELCGDQLSVIERVFAMSLCSLPFFIIIGIIAGATTGAPQMGQIVQSLIVAVASGIGGSLVFFKATQLVRRSPHWLAFVESTQSAEIPVCLVAGVLLLGNPLPGAMGAVGLVLIIVGMVFNSILQSRLSGGAEAPQKPPVLSEDATQGAP</sequence>
<keyword evidence="2" id="KW-1133">Transmembrane helix</keyword>
<evidence type="ECO:0000256" key="1">
    <source>
        <dbReference type="SAM" id="MobiDB-lite"/>
    </source>
</evidence>
<dbReference type="InterPro" id="IPR032713">
    <property type="entry name" value="EmrE"/>
</dbReference>
<feature type="transmembrane region" description="Helical" evidence="2">
    <location>
        <begin position="211"/>
        <end position="235"/>
    </location>
</feature>
<dbReference type="AlphaFoldDB" id="A0A8J6MDE9"/>
<dbReference type="RefSeq" id="WP_186919426.1">
    <property type="nucleotide sequence ID" value="NZ_JACOPQ010000008.1"/>
</dbReference>
<feature type="transmembrane region" description="Helical" evidence="2">
    <location>
        <begin position="241"/>
        <end position="260"/>
    </location>
</feature>
<keyword evidence="4" id="KW-1185">Reference proteome</keyword>
<feature type="transmembrane region" description="Helical" evidence="2">
    <location>
        <begin position="171"/>
        <end position="190"/>
    </location>
</feature>
<accession>A0A8J6MDE9</accession>
<reference evidence="3" key="1">
    <citation type="submission" date="2020-08" db="EMBL/GenBank/DDBJ databases">
        <title>Genome public.</title>
        <authorList>
            <person name="Liu C."/>
            <person name="Sun Q."/>
        </authorList>
    </citation>
    <scope>NUCLEOTIDE SEQUENCE</scope>
    <source>
        <strain evidence="3">NSJ-52</strain>
    </source>
</reference>
<feature type="transmembrane region" description="Helical" evidence="2">
    <location>
        <begin position="16"/>
        <end position="33"/>
    </location>
</feature>
<comment type="caution">
    <text evidence="3">The sequence shown here is derived from an EMBL/GenBank/DDBJ whole genome shotgun (WGS) entry which is preliminary data.</text>
</comment>
<organism evidence="3 4">
    <name type="scientific">Lawsonibacter faecis</name>
    <dbReference type="NCBI Taxonomy" id="2763052"/>
    <lineage>
        <taxon>Bacteria</taxon>
        <taxon>Bacillati</taxon>
        <taxon>Bacillota</taxon>
        <taxon>Clostridia</taxon>
        <taxon>Eubacteriales</taxon>
        <taxon>Oscillospiraceae</taxon>
        <taxon>Lawsonibacter</taxon>
    </lineage>
</organism>
<feature type="transmembrane region" description="Helical" evidence="2">
    <location>
        <begin position="147"/>
        <end position="165"/>
    </location>
</feature>